<name>A0ABY5QR13_9HYPH</name>
<dbReference type="EMBL" id="CP062229">
    <property type="protein sequence ID" value="UVC13369.1"/>
    <property type="molecule type" value="Genomic_DNA"/>
</dbReference>
<proteinExistence type="predicted"/>
<reference evidence="2" key="1">
    <citation type="submission" date="2020-09" db="EMBL/GenBank/DDBJ databases">
        <title>Rhizobia associated with sainfoin plants.</title>
        <authorList>
            <person name="Asharfi S."/>
            <person name="Kuzmanovic N."/>
            <person name="Bunk B."/>
            <person name="Sproeer C."/>
            <person name="Becker M."/>
            <person name="Thuenen T."/>
        </authorList>
    </citation>
    <scope>NUCLEOTIDE SEQUENCE</scope>
    <source>
        <strain evidence="2">OM4</strain>
    </source>
</reference>
<evidence type="ECO:0000256" key="1">
    <source>
        <dbReference type="SAM" id="SignalP"/>
    </source>
</evidence>
<feature type="chain" id="PRO_5046958411" description="Cell envelope integrity protein TolA" evidence="1">
    <location>
        <begin position="24"/>
        <end position="130"/>
    </location>
</feature>
<organism evidence="2 3">
    <name type="scientific">Mesorhizobium onobrychidis</name>
    <dbReference type="NCBI Taxonomy" id="2775404"/>
    <lineage>
        <taxon>Bacteria</taxon>
        <taxon>Pseudomonadati</taxon>
        <taxon>Pseudomonadota</taxon>
        <taxon>Alphaproteobacteria</taxon>
        <taxon>Hyphomicrobiales</taxon>
        <taxon>Phyllobacteriaceae</taxon>
        <taxon>Mesorhizobium</taxon>
    </lineage>
</organism>
<evidence type="ECO:0008006" key="4">
    <source>
        <dbReference type="Google" id="ProtNLM"/>
    </source>
</evidence>
<gene>
    <name evidence="2" type="ORF">IHQ72_21910</name>
</gene>
<sequence length="130" mass="13708">MKSLKRDVSFAIALVLLPLTTHADPLTTMDEVGAAVMSCWKPPSGAKNSTVRLSFSLKSDGSLIGPPEATFINVAGDEKARQQFVAAAMDAVDRCTPVELSPLLAQGIGGQPFTMDFASADRAQTISPEN</sequence>
<dbReference type="RefSeq" id="WP_258117224.1">
    <property type="nucleotide sequence ID" value="NZ_CP062229.1"/>
</dbReference>
<evidence type="ECO:0000313" key="2">
    <source>
        <dbReference type="EMBL" id="UVC13369.1"/>
    </source>
</evidence>
<dbReference type="PIRSF" id="PIRSF034077">
    <property type="entry name" value="UCP034077"/>
    <property type="match status" value="1"/>
</dbReference>
<evidence type="ECO:0000313" key="3">
    <source>
        <dbReference type="Proteomes" id="UP001058098"/>
    </source>
</evidence>
<dbReference type="Gene3D" id="3.30.1150.10">
    <property type="match status" value="1"/>
</dbReference>
<protein>
    <recommendedName>
        <fullName evidence="4">Cell envelope integrity protein TolA</fullName>
    </recommendedName>
</protein>
<dbReference type="InterPro" id="IPR014587">
    <property type="entry name" value="UCP034077"/>
</dbReference>
<dbReference type="Proteomes" id="UP001058098">
    <property type="component" value="Chromosome"/>
</dbReference>
<accession>A0ABY5QR13</accession>
<feature type="signal peptide" evidence="1">
    <location>
        <begin position="1"/>
        <end position="23"/>
    </location>
</feature>
<keyword evidence="3" id="KW-1185">Reference proteome</keyword>
<keyword evidence="1" id="KW-0732">Signal</keyword>